<dbReference type="SMART" id="SM01411">
    <property type="entry name" value="Ephrin_rec_like"/>
    <property type="match status" value="1"/>
</dbReference>
<reference evidence="2 3" key="1">
    <citation type="journal article" date="2010" name="Cell">
        <title>The genome of Naegleria gruberi illuminates early eukaryotic versatility.</title>
        <authorList>
            <person name="Fritz-Laylin L.K."/>
            <person name="Prochnik S.E."/>
            <person name="Ginger M.L."/>
            <person name="Dacks J.B."/>
            <person name="Carpenter M.L."/>
            <person name="Field M.C."/>
            <person name="Kuo A."/>
            <person name="Paredez A."/>
            <person name="Chapman J."/>
            <person name="Pham J."/>
            <person name="Shu S."/>
            <person name="Neupane R."/>
            <person name="Cipriano M."/>
            <person name="Mancuso J."/>
            <person name="Tu H."/>
            <person name="Salamov A."/>
            <person name="Lindquist E."/>
            <person name="Shapiro H."/>
            <person name="Lucas S."/>
            <person name="Grigoriev I.V."/>
            <person name="Cande W.Z."/>
            <person name="Fulton C."/>
            <person name="Rokhsar D.S."/>
            <person name="Dawson S.C."/>
        </authorList>
    </citation>
    <scope>NUCLEOTIDE SEQUENCE [LARGE SCALE GENOMIC DNA]</scope>
    <source>
        <strain evidence="2 3">NEG-M</strain>
    </source>
</reference>
<accession>D2VYT1</accession>
<feature type="signal peptide" evidence="1">
    <location>
        <begin position="1"/>
        <end position="22"/>
    </location>
</feature>
<dbReference type="Gene3D" id="2.10.50.10">
    <property type="entry name" value="Tumor Necrosis Factor Receptor, subunit A, domain 2"/>
    <property type="match status" value="1"/>
</dbReference>
<dbReference type="AlphaFoldDB" id="D2VYT1"/>
<dbReference type="RefSeq" id="XP_002670756.1">
    <property type="nucleotide sequence ID" value="XM_002670710.1"/>
</dbReference>
<organism evidence="3">
    <name type="scientific">Naegleria gruberi</name>
    <name type="common">Amoeba</name>
    <dbReference type="NCBI Taxonomy" id="5762"/>
    <lineage>
        <taxon>Eukaryota</taxon>
        <taxon>Discoba</taxon>
        <taxon>Heterolobosea</taxon>
        <taxon>Tetramitia</taxon>
        <taxon>Eutetramitia</taxon>
        <taxon>Vahlkampfiidae</taxon>
        <taxon>Naegleria</taxon>
    </lineage>
</organism>
<evidence type="ECO:0000313" key="2">
    <source>
        <dbReference type="EMBL" id="EFC38012.1"/>
    </source>
</evidence>
<keyword evidence="1" id="KW-0732">Signal</keyword>
<dbReference type="InterPro" id="IPR009030">
    <property type="entry name" value="Growth_fac_rcpt_cys_sf"/>
</dbReference>
<dbReference type="EMBL" id="GG738912">
    <property type="protein sequence ID" value="EFC38012.1"/>
    <property type="molecule type" value="Genomic_DNA"/>
</dbReference>
<dbReference type="SUPFAM" id="SSF57184">
    <property type="entry name" value="Growth factor receptor domain"/>
    <property type="match status" value="1"/>
</dbReference>
<protein>
    <submittedName>
        <fullName evidence="2">Predicted protein</fullName>
    </submittedName>
</protein>
<dbReference type="Proteomes" id="UP000006671">
    <property type="component" value="Unassembled WGS sequence"/>
</dbReference>
<dbReference type="GeneID" id="8857901"/>
<evidence type="ECO:0000256" key="1">
    <source>
        <dbReference type="SAM" id="SignalP"/>
    </source>
</evidence>
<sequence>MSKHLSVTLISAILLFTTLAFACDPGYYYAPTPNDLDRCLPCDYGYYCPGNDSANKCPPGTISTRKASTSCMKCPAASNEERTVCFATDLPSDAKEIKHGQVLLVDNKQPTYYYISIQSDIDTLNYDPLLGSEVTFLNNIKGFENSSVLVYGSIAYGKPTKENSLFGGRGINATLYAPNYVQSPVVYIVYLSVITLSSHPVTVSVAVYSGVSKFVNVKSTNFYEHVYINDQRASGLNSVQFTFENVPGNSRINFTTILNNNNYDMIKPYTLYHSTFPTILYPNPFNSNMAVHSTTKKELKTQTSLVANQIEDGPFVVTLEYGGTMDVMMSAQIQVSPLRK</sequence>
<gene>
    <name evidence="2" type="ORF">NAEGRDRAFT_74230</name>
</gene>
<keyword evidence="3" id="KW-1185">Reference proteome</keyword>
<name>D2VYT1_NAEGR</name>
<dbReference type="VEuPathDB" id="AmoebaDB:NAEGRDRAFT_74230"/>
<dbReference type="InParanoid" id="D2VYT1"/>
<dbReference type="PROSITE" id="PS51257">
    <property type="entry name" value="PROKAR_LIPOPROTEIN"/>
    <property type="match status" value="1"/>
</dbReference>
<proteinExistence type="predicted"/>
<feature type="chain" id="PRO_5003038473" evidence="1">
    <location>
        <begin position="23"/>
        <end position="340"/>
    </location>
</feature>
<dbReference type="KEGG" id="ngr:NAEGRDRAFT_74230"/>
<evidence type="ECO:0000313" key="3">
    <source>
        <dbReference type="Proteomes" id="UP000006671"/>
    </source>
</evidence>